<name>A0A2H8U1C8_9HEMI</name>
<evidence type="ECO:0000256" key="1">
    <source>
        <dbReference type="ARBA" id="ARBA00006019"/>
    </source>
</evidence>
<evidence type="ECO:0000313" key="5">
    <source>
        <dbReference type="EMBL" id="MBW19218.1"/>
    </source>
</evidence>
<dbReference type="InterPro" id="IPR016158">
    <property type="entry name" value="Cullin_homology"/>
</dbReference>
<accession>A0A2H8U1C8</accession>
<dbReference type="SUPFAM" id="SSF74788">
    <property type="entry name" value="Cullin repeat-like"/>
    <property type="match status" value="1"/>
</dbReference>
<dbReference type="SUPFAM" id="SSF75632">
    <property type="entry name" value="Cullin homology domain"/>
    <property type="match status" value="1"/>
</dbReference>
<sequence length="684" mass="79918">MESNNNKLAEDIEINEHFNPDEILHVFVAAFSVEEKQIVSGLLLDDFKMFFLQMGASVVNINLHQKARFVSCFGYSSRVNFYNSVKMFIINHLQHEIKPNVLKSTNHIFLKSLTTAWENFFEALITINNVMDYMESIHSGHNKLEHFDKLGVILFRCMVFQNDEVQLRFQQCLSEMKLVKVREITLLNSDRLLLEGVSIMCNLLKMDSIYEGYVKPFFMRLTTEYFQTMSKDYLFQYCACVYFENVHAKIMEEMNRIQFKLDARSVNDINEVIKTELVKKNMKTIIEMENCGVMYLLKNNQYDDLRCMYNFLYTVDGGVKVMIDSMCLYFRELGTSVVLEKLNSDIISCVQSLLDLKEKFDVLFANVFCHDLLFDEIVGGEFGSFLKLNSLIPKFLSKFLDLMLRRDKSVLTKNNNDVNKIVFLIKNLQNKSDFETYYQIHFADRLLCYRYVNIRAENKMMNKVLSIFVDDHGKRNSLFVSRIEGMFKDKFITSKTSIQSYNEFVTVNKCILGILQPFDIDVEVINSVYWPVIDPKSICKVPAFALNVFNDFKKYYSKGETRKTLKLLPQFGTVELVATYYGEPIFLKRSHDGGKCSPVPNSRRVERHFKVRVTTYQMFVLDLFNTNDGLKFKEILKETMIPERSLINALRGLICFHRLLRKNPSGQEISANDEFYINESLGFQ</sequence>
<dbReference type="EMBL" id="GFXV01007413">
    <property type="protein sequence ID" value="MBW19218.1"/>
    <property type="molecule type" value="Transcribed_RNA"/>
</dbReference>
<dbReference type="Gene3D" id="1.20.1310.10">
    <property type="entry name" value="Cullin Repeats"/>
    <property type="match status" value="4"/>
</dbReference>
<dbReference type="InterPro" id="IPR059120">
    <property type="entry name" value="Cullin-like_AB"/>
</dbReference>
<dbReference type="Pfam" id="PF00888">
    <property type="entry name" value="Cullin"/>
    <property type="match status" value="1"/>
</dbReference>
<dbReference type="InterPro" id="IPR016159">
    <property type="entry name" value="Cullin_repeat-like_dom_sf"/>
</dbReference>
<evidence type="ECO:0000256" key="2">
    <source>
        <dbReference type="PROSITE-ProRule" id="PRU00330"/>
    </source>
</evidence>
<evidence type="ECO:0000259" key="4">
    <source>
        <dbReference type="PROSITE" id="PS50069"/>
    </source>
</evidence>
<organism evidence="5">
    <name type="scientific">Melanaphis sacchari</name>
    <dbReference type="NCBI Taxonomy" id="742174"/>
    <lineage>
        <taxon>Eukaryota</taxon>
        <taxon>Metazoa</taxon>
        <taxon>Ecdysozoa</taxon>
        <taxon>Arthropoda</taxon>
        <taxon>Hexapoda</taxon>
        <taxon>Insecta</taxon>
        <taxon>Pterygota</taxon>
        <taxon>Neoptera</taxon>
        <taxon>Paraneoptera</taxon>
        <taxon>Hemiptera</taxon>
        <taxon>Sternorrhyncha</taxon>
        <taxon>Aphidomorpha</taxon>
        <taxon>Aphidoidea</taxon>
        <taxon>Aphididae</taxon>
        <taxon>Aphidini</taxon>
        <taxon>Melanaphis</taxon>
    </lineage>
</organism>
<dbReference type="GO" id="GO:0006511">
    <property type="term" value="P:ubiquitin-dependent protein catabolic process"/>
    <property type="evidence" value="ECO:0007669"/>
    <property type="project" value="InterPro"/>
</dbReference>
<dbReference type="AlphaFoldDB" id="A0A2H8U1C8"/>
<dbReference type="InterPro" id="IPR045093">
    <property type="entry name" value="Cullin"/>
</dbReference>
<dbReference type="SMART" id="SM00182">
    <property type="entry name" value="CULLIN"/>
    <property type="match status" value="1"/>
</dbReference>
<gene>
    <name evidence="5" type="primary">cul3a</name>
</gene>
<dbReference type="InterPro" id="IPR001373">
    <property type="entry name" value="Cullin_N"/>
</dbReference>
<dbReference type="GO" id="GO:0031625">
    <property type="term" value="F:ubiquitin protein ligase binding"/>
    <property type="evidence" value="ECO:0007669"/>
    <property type="project" value="InterPro"/>
</dbReference>
<comment type="similarity">
    <text evidence="1 2 3">Belongs to the cullin family.</text>
</comment>
<dbReference type="PROSITE" id="PS50069">
    <property type="entry name" value="CULLIN_2"/>
    <property type="match status" value="1"/>
</dbReference>
<reference evidence="5" key="1">
    <citation type="submission" date="2017-10" db="EMBL/GenBank/DDBJ databases">
        <title>Transcriptome Assembly of Sugarcane Aphid Adults.</title>
        <authorList>
            <person name="Scully E.D."/>
            <person name="Palmer N.A."/>
            <person name="Geib S.M."/>
            <person name="Sarath G."/>
            <person name="Sattler S.E."/>
        </authorList>
    </citation>
    <scope>NUCLEOTIDE SEQUENCE</scope>
    <source>
        <tissue evidence="5">Whole body</tissue>
    </source>
</reference>
<dbReference type="InterPro" id="IPR036317">
    <property type="entry name" value="Cullin_homology_sf"/>
</dbReference>
<dbReference type="OrthoDB" id="6585033at2759"/>
<dbReference type="PANTHER" id="PTHR11932">
    <property type="entry name" value="CULLIN"/>
    <property type="match status" value="1"/>
</dbReference>
<dbReference type="Pfam" id="PF26557">
    <property type="entry name" value="Cullin_AB"/>
    <property type="match status" value="1"/>
</dbReference>
<dbReference type="Gene3D" id="3.30.230.130">
    <property type="entry name" value="Cullin, Chain C, Domain 2"/>
    <property type="match status" value="1"/>
</dbReference>
<protein>
    <submittedName>
        <fullName evidence="5">Cullin-3-A</fullName>
    </submittedName>
</protein>
<feature type="domain" description="Cullin family profile" evidence="4">
    <location>
        <begin position="391"/>
        <end position="654"/>
    </location>
</feature>
<proteinExistence type="inferred from homology"/>
<evidence type="ECO:0000256" key="3">
    <source>
        <dbReference type="RuleBase" id="RU003829"/>
    </source>
</evidence>